<evidence type="ECO:0000256" key="4">
    <source>
        <dbReference type="ARBA" id="ARBA00023163"/>
    </source>
</evidence>
<keyword evidence="2" id="KW-0805">Transcription regulation</keyword>
<dbReference type="SUPFAM" id="SSF46785">
    <property type="entry name" value="Winged helix' DNA-binding domain"/>
    <property type="match status" value="1"/>
</dbReference>
<dbReference type="PANTHER" id="PTHR30419:SF2">
    <property type="entry name" value="LYSR FAMILY TRANSCRIPTIONAL REGULATOR"/>
    <property type="match status" value="1"/>
</dbReference>
<dbReference type="Pfam" id="PF03466">
    <property type="entry name" value="LysR_substrate"/>
    <property type="match status" value="1"/>
</dbReference>
<dbReference type="InterPro" id="IPR036388">
    <property type="entry name" value="WH-like_DNA-bd_sf"/>
</dbReference>
<keyword evidence="4" id="KW-0804">Transcription</keyword>
<feature type="domain" description="HTH lysR-type" evidence="5">
    <location>
        <begin position="15"/>
        <end position="72"/>
    </location>
</feature>
<accession>A0ABW9C9P7</accession>
<dbReference type="EMBL" id="JAQQDH010000010">
    <property type="protein sequence ID" value="MFM0447337.1"/>
    <property type="molecule type" value="Genomic_DNA"/>
</dbReference>
<dbReference type="Pfam" id="PF00126">
    <property type="entry name" value="HTH_1"/>
    <property type="match status" value="1"/>
</dbReference>
<organism evidence="6 7">
    <name type="scientific">Paraburkholderia strydomiana</name>
    <dbReference type="NCBI Taxonomy" id="1245417"/>
    <lineage>
        <taxon>Bacteria</taxon>
        <taxon>Pseudomonadati</taxon>
        <taxon>Pseudomonadota</taxon>
        <taxon>Betaproteobacteria</taxon>
        <taxon>Burkholderiales</taxon>
        <taxon>Burkholderiaceae</taxon>
        <taxon>Paraburkholderia</taxon>
    </lineage>
</organism>
<dbReference type="PROSITE" id="PS50931">
    <property type="entry name" value="HTH_LYSR"/>
    <property type="match status" value="1"/>
</dbReference>
<dbReference type="InterPro" id="IPR036390">
    <property type="entry name" value="WH_DNA-bd_sf"/>
</dbReference>
<evidence type="ECO:0000256" key="2">
    <source>
        <dbReference type="ARBA" id="ARBA00023015"/>
    </source>
</evidence>
<protein>
    <submittedName>
        <fullName evidence="6">LysR family transcriptional regulator</fullName>
    </submittedName>
</protein>
<dbReference type="RefSeq" id="WP_408131037.1">
    <property type="nucleotide sequence ID" value="NZ_JAQQCN010000001.1"/>
</dbReference>
<evidence type="ECO:0000259" key="5">
    <source>
        <dbReference type="PROSITE" id="PS50931"/>
    </source>
</evidence>
<dbReference type="PANTHER" id="PTHR30419">
    <property type="entry name" value="HTH-TYPE TRANSCRIPTIONAL REGULATOR YBHD"/>
    <property type="match status" value="1"/>
</dbReference>
<dbReference type="InterPro" id="IPR000847">
    <property type="entry name" value="LysR_HTH_N"/>
</dbReference>
<dbReference type="InterPro" id="IPR050950">
    <property type="entry name" value="HTH-type_LysR_regulators"/>
</dbReference>
<keyword evidence="3" id="KW-0238">DNA-binding</keyword>
<dbReference type="Gene3D" id="1.10.10.10">
    <property type="entry name" value="Winged helix-like DNA-binding domain superfamily/Winged helix DNA-binding domain"/>
    <property type="match status" value="1"/>
</dbReference>
<comment type="caution">
    <text evidence="6">The sequence shown here is derived from an EMBL/GenBank/DDBJ whole genome shotgun (WGS) entry which is preliminary data.</text>
</comment>
<name>A0ABW9C9P7_9BURK</name>
<dbReference type="Proteomes" id="UP001629288">
    <property type="component" value="Unassembled WGS sequence"/>
</dbReference>
<dbReference type="CDD" id="cd08421">
    <property type="entry name" value="PBP2_LTTR_like_1"/>
    <property type="match status" value="1"/>
</dbReference>
<dbReference type="InterPro" id="IPR005119">
    <property type="entry name" value="LysR_subst-bd"/>
</dbReference>
<keyword evidence="7" id="KW-1185">Reference proteome</keyword>
<sequence>MTYTLPEQSGLCMRIDLVTLKIFLTVIEERNFARAAERHFIATSAVSKRISDLEDALGVQLLERRNMGVRPTPAGLELVTHAKDMMLVMARMRAQMSEFGDGSKGEVRVFANSTAIVGFLGPTIRTFLEAYPQIDVHLEEWSSPFIVRALRDGIADLGVFWSGVSTAGLIVHPFRRSNLVAVVPSQHPLADRTEVSFAETLDYDQIAFHEGSLIFRMMQSCAADLQRKLRIRLQVTSFDAMRTMVRSGIGLAVMSDVTVKTPDESYGYKVVPFSDEWTKLESLIGYRDFNALPRSAQNFVRHLQSPHPGLTQGPQT</sequence>
<dbReference type="SUPFAM" id="SSF53850">
    <property type="entry name" value="Periplasmic binding protein-like II"/>
    <property type="match status" value="1"/>
</dbReference>
<reference evidence="6 7" key="1">
    <citation type="journal article" date="2024" name="Chem. Sci.">
        <title>Discovery of megapolipeptins by genome mining of a Burkholderiales bacteria collection.</title>
        <authorList>
            <person name="Paulo B.S."/>
            <person name="Recchia M.J.J."/>
            <person name="Lee S."/>
            <person name="Fergusson C.H."/>
            <person name="Romanowski S.B."/>
            <person name="Hernandez A."/>
            <person name="Krull N."/>
            <person name="Liu D.Y."/>
            <person name="Cavanagh H."/>
            <person name="Bos A."/>
            <person name="Gray C.A."/>
            <person name="Murphy B.T."/>
            <person name="Linington R.G."/>
            <person name="Eustaquio A.S."/>
        </authorList>
    </citation>
    <scope>NUCLEOTIDE SEQUENCE [LARGE SCALE GENOMIC DNA]</scope>
    <source>
        <strain evidence="6 7">RL17-379-BIB-C</strain>
    </source>
</reference>
<evidence type="ECO:0000313" key="7">
    <source>
        <dbReference type="Proteomes" id="UP001629288"/>
    </source>
</evidence>
<evidence type="ECO:0000256" key="1">
    <source>
        <dbReference type="ARBA" id="ARBA00009437"/>
    </source>
</evidence>
<evidence type="ECO:0000313" key="6">
    <source>
        <dbReference type="EMBL" id="MFM0447337.1"/>
    </source>
</evidence>
<comment type="similarity">
    <text evidence="1">Belongs to the LysR transcriptional regulatory family.</text>
</comment>
<evidence type="ECO:0000256" key="3">
    <source>
        <dbReference type="ARBA" id="ARBA00023125"/>
    </source>
</evidence>
<dbReference type="Gene3D" id="3.40.190.290">
    <property type="match status" value="1"/>
</dbReference>
<proteinExistence type="inferred from homology"/>
<gene>
    <name evidence="6" type="ORF">PQR00_27405</name>
</gene>